<evidence type="ECO:0000256" key="3">
    <source>
        <dbReference type="ARBA" id="ARBA00023015"/>
    </source>
</evidence>
<dbReference type="AlphaFoldDB" id="A0A9Q0MDW8"/>
<dbReference type="SUPFAM" id="SSF57959">
    <property type="entry name" value="Leucine zipper domain"/>
    <property type="match status" value="1"/>
</dbReference>
<evidence type="ECO:0000313" key="10">
    <source>
        <dbReference type="EMBL" id="KAJ6223654.1"/>
    </source>
</evidence>
<accession>A0A9Q0MDW8</accession>
<dbReference type="InterPro" id="IPR040223">
    <property type="entry name" value="PAR_bZIP"/>
</dbReference>
<dbReference type="FunFam" id="1.20.5.170:FF:000025">
    <property type="entry name" value="nuclear factor interleukin-3-regulated protein-like"/>
    <property type="match status" value="1"/>
</dbReference>
<dbReference type="Proteomes" id="UP001142055">
    <property type="component" value="Chromosome 1"/>
</dbReference>
<keyword evidence="5" id="KW-0804">Transcription</keyword>
<keyword evidence="3" id="KW-0805">Transcription regulation</keyword>
<dbReference type="PANTHER" id="PTHR11988:SF27">
    <property type="entry name" value="GH27708P"/>
    <property type="match status" value="1"/>
</dbReference>
<comment type="subcellular location">
    <subcellularLocation>
        <location evidence="1">Nucleus</location>
    </subcellularLocation>
</comment>
<feature type="coiled-coil region" evidence="7">
    <location>
        <begin position="148"/>
        <end position="175"/>
    </location>
</feature>
<keyword evidence="6" id="KW-0539">Nucleus</keyword>
<keyword evidence="11" id="KW-1185">Reference proteome</keyword>
<evidence type="ECO:0000256" key="2">
    <source>
        <dbReference type="ARBA" id="ARBA00006079"/>
    </source>
</evidence>
<dbReference type="Gene3D" id="1.20.5.170">
    <property type="match status" value="1"/>
</dbReference>
<name>A0A9Q0MDW8_BLOTA</name>
<evidence type="ECO:0000313" key="11">
    <source>
        <dbReference type="Proteomes" id="UP001142055"/>
    </source>
</evidence>
<evidence type="ECO:0000259" key="9">
    <source>
        <dbReference type="PROSITE" id="PS50217"/>
    </source>
</evidence>
<evidence type="ECO:0000256" key="8">
    <source>
        <dbReference type="SAM" id="MobiDB-lite"/>
    </source>
</evidence>
<feature type="domain" description="BZIP" evidence="9">
    <location>
        <begin position="116"/>
        <end position="173"/>
    </location>
</feature>
<organism evidence="10 11">
    <name type="scientific">Blomia tropicalis</name>
    <name type="common">Mite</name>
    <dbReference type="NCBI Taxonomy" id="40697"/>
    <lineage>
        <taxon>Eukaryota</taxon>
        <taxon>Metazoa</taxon>
        <taxon>Ecdysozoa</taxon>
        <taxon>Arthropoda</taxon>
        <taxon>Chelicerata</taxon>
        <taxon>Arachnida</taxon>
        <taxon>Acari</taxon>
        <taxon>Acariformes</taxon>
        <taxon>Sarcoptiformes</taxon>
        <taxon>Astigmata</taxon>
        <taxon>Glycyphagoidea</taxon>
        <taxon>Echimyopodidae</taxon>
        <taxon>Blomia</taxon>
    </lineage>
</organism>
<comment type="caution">
    <text evidence="10">The sequence shown here is derived from an EMBL/GenBank/DDBJ whole genome shotgun (WGS) entry which is preliminary data.</text>
</comment>
<dbReference type="GO" id="GO:0005634">
    <property type="term" value="C:nucleus"/>
    <property type="evidence" value="ECO:0007669"/>
    <property type="project" value="UniProtKB-SubCell"/>
</dbReference>
<dbReference type="EMBL" id="JAPWDV010000001">
    <property type="protein sequence ID" value="KAJ6223654.1"/>
    <property type="molecule type" value="Genomic_DNA"/>
</dbReference>
<dbReference type="GO" id="GO:0000978">
    <property type="term" value="F:RNA polymerase II cis-regulatory region sequence-specific DNA binding"/>
    <property type="evidence" value="ECO:0007669"/>
    <property type="project" value="TreeGrafter"/>
</dbReference>
<dbReference type="GO" id="GO:0000981">
    <property type="term" value="F:DNA-binding transcription factor activity, RNA polymerase II-specific"/>
    <property type="evidence" value="ECO:0007669"/>
    <property type="project" value="TreeGrafter"/>
</dbReference>
<feature type="region of interest" description="Disordered" evidence="8">
    <location>
        <begin position="106"/>
        <end position="134"/>
    </location>
</feature>
<keyword evidence="4" id="KW-0238">DNA-binding</keyword>
<dbReference type="Pfam" id="PF07716">
    <property type="entry name" value="bZIP_2"/>
    <property type="match status" value="1"/>
</dbReference>
<evidence type="ECO:0000256" key="1">
    <source>
        <dbReference type="ARBA" id="ARBA00004123"/>
    </source>
</evidence>
<sequence>MQESNVKSAQLDRFISNQRSVIAKIGNHQPSIELVNQENCDSQILREVQPAPSPCSTEYSSGELSSSPPMFMKNDSTFNESILLTNSNYTNYDLYYGYDLLKSKRKPIPVPSESKDDAYWERRRRNNESAKRSREIRRLKEMQTNKKITYLEQENVKLQAENHFLREELERLRRNEIFPYLVHRPK</sequence>
<protein>
    <recommendedName>
        <fullName evidence="9">BZIP domain-containing protein</fullName>
    </recommendedName>
</protein>
<dbReference type="InterPro" id="IPR004827">
    <property type="entry name" value="bZIP"/>
</dbReference>
<feature type="compositionally biased region" description="Basic and acidic residues" evidence="8">
    <location>
        <begin position="113"/>
        <end position="134"/>
    </location>
</feature>
<dbReference type="PROSITE" id="PS50217">
    <property type="entry name" value="BZIP"/>
    <property type="match status" value="1"/>
</dbReference>
<evidence type="ECO:0000256" key="4">
    <source>
        <dbReference type="ARBA" id="ARBA00023125"/>
    </source>
</evidence>
<comment type="similarity">
    <text evidence="2">Belongs to the bZIP family. NFIL3 subfamily.</text>
</comment>
<gene>
    <name evidence="10" type="ORF">RDWZM_002199</name>
</gene>
<dbReference type="InterPro" id="IPR046347">
    <property type="entry name" value="bZIP_sf"/>
</dbReference>
<keyword evidence="7" id="KW-0175">Coiled coil</keyword>
<proteinExistence type="inferred from homology"/>
<evidence type="ECO:0000256" key="5">
    <source>
        <dbReference type="ARBA" id="ARBA00023163"/>
    </source>
</evidence>
<evidence type="ECO:0000256" key="7">
    <source>
        <dbReference type="SAM" id="Coils"/>
    </source>
</evidence>
<dbReference type="PANTHER" id="PTHR11988">
    <property type="entry name" value="THYROTROPH EMBRYONIC FACTOR RELATED"/>
    <property type="match status" value="1"/>
</dbReference>
<dbReference type="CDD" id="cd14695">
    <property type="entry name" value="bZIP_HLF"/>
    <property type="match status" value="1"/>
</dbReference>
<evidence type="ECO:0000256" key="6">
    <source>
        <dbReference type="ARBA" id="ARBA00023242"/>
    </source>
</evidence>
<dbReference type="SMART" id="SM00338">
    <property type="entry name" value="BRLZ"/>
    <property type="match status" value="1"/>
</dbReference>
<reference evidence="10" key="1">
    <citation type="submission" date="2022-12" db="EMBL/GenBank/DDBJ databases">
        <title>Genome assemblies of Blomia tropicalis.</title>
        <authorList>
            <person name="Cui Y."/>
        </authorList>
    </citation>
    <scope>NUCLEOTIDE SEQUENCE</scope>
    <source>
        <tissue evidence="10">Adult mites</tissue>
    </source>
</reference>